<accession>A0ABW1ESX4</accession>
<gene>
    <name evidence="2" type="ORF">ACFP0N_09310</name>
</gene>
<protein>
    <submittedName>
        <fullName evidence="2">Dynamin family protein</fullName>
    </submittedName>
</protein>
<dbReference type="InterPro" id="IPR027417">
    <property type="entry name" value="P-loop_NTPase"/>
</dbReference>
<dbReference type="SUPFAM" id="SSF52540">
    <property type="entry name" value="P-loop containing nucleoside triphosphate hydrolases"/>
    <property type="match status" value="1"/>
</dbReference>
<evidence type="ECO:0000313" key="2">
    <source>
        <dbReference type="EMBL" id="MFC5885167.1"/>
    </source>
</evidence>
<name>A0ABW1ESX4_9ACTN</name>
<keyword evidence="3" id="KW-1185">Reference proteome</keyword>
<feature type="region of interest" description="Disordered" evidence="1">
    <location>
        <begin position="547"/>
        <end position="567"/>
    </location>
</feature>
<dbReference type="Proteomes" id="UP001596067">
    <property type="component" value="Unassembled WGS sequence"/>
</dbReference>
<sequence length="843" mass="93022">MSRSMDFSALSDLAQAVEALLAGFDPPEGPEEAALREQVLDLAGELRARAEAPVSIAVVGEYSVGKSLLVGTLLGRPDLLAVEERPATGNITVLRLVRGEPGSRTEVAPRTLIRYMSTAQLGSCVGDILAELVEGIEARHPELRARELIGGHNPVLDERGWGAFNSWYPCLWGRPGQGVVAVNPLTIAATHRDAVVELCRIRDALRGQRDLVDSGALDIDSAAVRAALLLPPVEATPDEAPRVESVHFTRAKVAEDGQALRASFPLIERVEQTVLVSPEEWEIGGLMHEHEVQVLDFPGIGAVGSYGRDRNLSRRVLADMHTILVVLHAQRPYSREALSFWDMLTDDDRTPAALADAALVAANLFDRVGAPPAGDGSTPLTDALNGIRIQGGKYVGRRADRIVAVSAVAAIEAYGLSYEGASPETRAVLDRVLAGLRTDPLPHWQETVTRLEAQHPGDDWAARLHHYDQDGGLKALRDLLEAHVREHGVGQKAERAQQSKEKLATALRDLRRRLCLDLVAPSEEYVSAATRFEEIRAVFHRATRQLRQLRDPQDETPEGPLPPSFAEVSRQVRNEVYRWEPWNHLMERASDNPELLVSRSEPPRRNRIGPGAKRDQRQDDSISPDVTVVYQETFRATIDDAVARNLAAVQEWLDAWGAYWQSDCGPLLRWLRDEDDESARLLTEVYQRRRHDVGLLDYVDFALDVAEVAEQLKAALAEDAMPKAADWAADFPAQSRHALPWHHTMKVPSDADDRRRRHPLALAQLRAAMAEAAAARVGDELDRLMDYALAELTRVFGDASRSLLSPADFRAPLGAPDGGEERPLPQAVRDIDDILREWNEGDA</sequence>
<comment type="caution">
    <text evidence="2">The sequence shown here is derived from an EMBL/GenBank/DDBJ whole genome shotgun (WGS) entry which is preliminary data.</text>
</comment>
<reference evidence="3" key="1">
    <citation type="journal article" date="2019" name="Int. J. Syst. Evol. Microbiol.">
        <title>The Global Catalogue of Microorganisms (GCM) 10K type strain sequencing project: providing services to taxonomists for standard genome sequencing and annotation.</title>
        <authorList>
            <consortium name="The Broad Institute Genomics Platform"/>
            <consortium name="The Broad Institute Genome Sequencing Center for Infectious Disease"/>
            <person name="Wu L."/>
            <person name="Ma J."/>
        </authorList>
    </citation>
    <scope>NUCLEOTIDE SEQUENCE [LARGE SCALE GENOMIC DNA]</scope>
    <source>
        <strain evidence="3">CGMCC 4.1469</strain>
    </source>
</reference>
<organism evidence="2 3">
    <name type="scientific">Kitasatospora aburaviensis</name>
    <dbReference type="NCBI Taxonomy" id="67265"/>
    <lineage>
        <taxon>Bacteria</taxon>
        <taxon>Bacillati</taxon>
        <taxon>Actinomycetota</taxon>
        <taxon>Actinomycetes</taxon>
        <taxon>Kitasatosporales</taxon>
        <taxon>Streptomycetaceae</taxon>
        <taxon>Kitasatospora</taxon>
    </lineage>
</organism>
<dbReference type="EMBL" id="JBHSOD010000008">
    <property type="protein sequence ID" value="MFC5885167.1"/>
    <property type="molecule type" value="Genomic_DNA"/>
</dbReference>
<proteinExistence type="predicted"/>
<evidence type="ECO:0000313" key="3">
    <source>
        <dbReference type="Proteomes" id="UP001596067"/>
    </source>
</evidence>
<dbReference type="Gene3D" id="3.40.50.300">
    <property type="entry name" value="P-loop containing nucleotide triphosphate hydrolases"/>
    <property type="match status" value="1"/>
</dbReference>
<feature type="region of interest" description="Disordered" evidence="1">
    <location>
        <begin position="592"/>
        <end position="621"/>
    </location>
</feature>
<evidence type="ECO:0000256" key="1">
    <source>
        <dbReference type="SAM" id="MobiDB-lite"/>
    </source>
</evidence>
<dbReference type="RefSeq" id="WP_313762067.1">
    <property type="nucleotide sequence ID" value="NZ_BAAAVH010000084.1"/>
</dbReference>